<keyword evidence="2" id="KW-1185">Reference proteome</keyword>
<accession>C9MSB0</accession>
<name>C9MSB0_9BACT</name>
<dbReference type="EMBL" id="ACVA01000063">
    <property type="protein sequence ID" value="EEX17565.1"/>
    <property type="molecule type" value="Genomic_DNA"/>
</dbReference>
<protein>
    <submittedName>
        <fullName evidence="1">Uncharacterized protein</fullName>
    </submittedName>
</protein>
<dbReference type="STRING" id="649761.HMPREF0973_02527"/>
<proteinExistence type="predicted"/>
<gene>
    <name evidence="1" type="ORF">HMPREF0973_02527</name>
</gene>
<comment type="caution">
    <text evidence="1">The sequence shown here is derived from an EMBL/GenBank/DDBJ whole genome shotgun (WGS) entry which is preliminary data.</text>
</comment>
<dbReference type="Proteomes" id="UP000003327">
    <property type="component" value="Unassembled WGS sequence"/>
</dbReference>
<evidence type="ECO:0000313" key="2">
    <source>
        <dbReference type="Proteomes" id="UP000003327"/>
    </source>
</evidence>
<organism evidence="1 2">
    <name type="scientific">Prevotella veroralis F0319</name>
    <dbReference type="NCBI Taxonomy" id="649761"/>
    <lineage>
        <taxon>Bacteria</taxon>
        <taxon>Pseudomonadati</taxon>
        <taxon>Bacteroidota</taxon>
        <taxon>Bacteroidia</taxon>
        <taxon>Bacteroidales</taxon>
        <taxon>Prevotellaceae</taxon>
        <taxon>Prevotella</taxon>
    </lineage>
</organism>
<sequence length="45" mass="5050">MSQSPRQGSHFKIKVKVWGVEASFLRKCIGIQKKNTTFASSFFSG</sequence>
<reference evidence="1 2" key="1">
    <citation type="submission" date="2009-09" db="EMBL/GenBank/DDBJ databases">
        <authorList>
            <person name="Weinstock G."/>
            <person name="Sodergren E."/>
            <person name="Clifton S."/>
            <person name="Fulton L."/>
            <person name="Fulton B."/>
            <person name="Courtney L."/>
            <person name="Fronick C."/>
            <person name="Harrison M."/>
            <person name="Strong C."/>
            <person name="Farmer C."/>
            <person name="Delahaunty K."/>
            <person name="Markovic C."/>
            <person name="Hall O."/>
            <person name="Minx P."/>
            <person name="Tomlinson C."/>
            <person name="Mitreva M."/>
            <person name="Nelson J."/>
            <person name="Hou S."/>
            <person name="Wollam A."/>
            <person name="Pepin K.H."/>
            <person name="Johnson M."/>
            <person name="Bhonagiri V."/>
            <person name="Nash W.E."/>
            <person name="Warren W."/>
            <person name="Chinwalla A."/>
            <person name="Mardis E.R."/>
            <person name="Wilson R.K."/>
        </authorList>
    </citation>
    <scope>NUCLEOTIDE SEQUENCE [LARGE SCALE GENOMIC DNA]</scope>
    <source>
        <strain evidence="1 2">F0319</strain>
    </source>
</reference>
<evidence type="ECO:0000313" key="1">
    <source>
        <dbReference type="EMBL" id="EEX17565.1"/>
    </source>
</evidence>
<dbReference type="HOGENOM" id="CLU_3203722_0_0_10"/>
<dbReference type="AlphaFoldDB" id="C9MSB0"/>